<organism evidence="6 7">
    <name type="scientific">Flammeovirga agarivorans</name>
    <dbReference type="NCBI Taxonomy" id="2726742"/>
    <lineage>
        <taxon>Bacteria</taxon>
        <taxon>Pseudomonadati</taxon>
        <taxon>Bacteroidota</taxon>
        <taxon>Cytophagia</taxon>
        <taxon>Cytophagales</taxon>
        <taxon>Flammeovirgaceae</taxon>
        <taxon>Flammeovirga</taxon>
    </lineage>
</organism>
<dbReference type="InterPro" id="IPR016161">
    <property type="entry name" value="Ald_DH/histidinol_DH"/>
</dbReference>
<evidence type="ECO:0000313" key="7">
    <source>
        <dbReference type="Proteomes" id="UP000585050"/>
    </source>
</evidence>
<keyword evidence="7" id="KW-1185">Reference proteome</keyword>
<evidence type="ECO:0000313" key="6">
    <source>
        <dbReference type="EMBL" id="NLR93425.1"/>
    </source>
</evidence>
<dbReference type="InterPro" id="IPR016163">
    <property type="entry name" value="Ald_DH_C"/>
</dbReference>
<reference evidence="6 7" key="1">
    <citation type="submission" date="2020-04" db="EMBL/GenBank/DDBJ databases">
        <title>Flammeovirga sp. SR4, a novel species isolated from seawater.</title>
        <authorList>
            <person name="Wang X."/>
        </authorList>
    </citation>
    <scope>NUCLEOTIDE SEQUENCE [LARGE SCALE GENOMIC DNA]</scope>
    <source>
        <strain evidence="6 7">SR4</strain>
    </source>
</reference>
<accession>A0A7X8XXV0</accession>
<evidence type="ECO:0000256" key="2">
    <source>
        <dbReference type="ARBA" id="ARBA00023002"/>
    </source>
</evidence>
<dbReference type="InterPro" id="IPR029510">
    <property type="entry name" value="Ald_DH_CS_GLU"/>
</dbReference>
<dbReference type="EMBL" id="JABAIL010000006">
    <property type="protein sequence ID" value="NLR93425.1"/>
    <property type="molecule type" value="Genomic_DNA"/>
</dbReference>
<name>A0A7X8XXV0_9BACT</name>
<comment type="caution">
    <text evidence="6">The sequence shown here is derived from an EMBL/GenBank/DDBJ whole genome shotgun (WGS) entry which is preliminary data.</text>
</comment>
<evidence type="ECO:0000256" key="4">
    <source>
        <dbReference type="RuleBase" id="RU003345"/>
    </source>
</evidence>
<dbReference type="GO" id="GO:0009450">
    <property type="term" value="P:gamma-aminobutyric acid catabolic process"/>
    <property type="evidence" value="ECO:0007669"/>
    <property type="project" value="TreeGrafter"/>
</dbReference>
<protein>
    <submittedName>
        <fullName evidence="6">Aldehyde dehydrogenase family protein</fullName>
    </submittedName>
</protein>
<dbReference type="Gene3D" id="3.40.605.10">
    <property type="entry name" value="Aldehyde Dehydrogenase, Chain A, domain 1"/>
    <property type="match status" value="1"/>
</dbReference>
<dbReference type="Gene3D" id="3.40.309.10">
    <property type="entry name" value="Aldehyde Dehydrogenase, Chain A, domain 2"/>
    <property type="match status" value="1"/>
</dbReference>
<dbReference type="InterPro" id="IPR016162">
    <property type="entry name" value="Ald_DH_N"/>
</dbReference>
<dbReference type="PROSITE" id="PS00687">
    <property type="entry name" value="ALDEHYDE_DEHYDR_GLU"/>
    <property type="match status" value="1"/>
</dbReference>
<proteinExistence type="inferred from homology"/>
<dbReference type="PANTHER" id="PTHR43353:SF5">
    <property type="entry name" value="SUCCINATE-SEMIALDEHYDE DEHYDROGENASE, MITOCHONDRIAL"/>
    <property type="match status" value="1"/>
</dbReference>
<dbReference type="InterPro" id="IPR050740">
    <property type="entry name" value="Aldehyde_DH_Superfamily"/>
</dbReference>
<dbReference type="InterPro" id="IPR015590">
    <property type="entry name" value="Aldehyde_DH_dom"/>
</dbReference>
<dbReference type="Pfam" id="PF00171">
    <property type="entry name" value="Aldedh"/>
    <property type="match status" value="1"/>
</dbReference>
<feature type="domain" description="Aldehyde dehydrogenase" evidence="5">
    <location>
        <begin position="27"/>
        <end position="482"/>
    </location>
</feature>
<dbReference type="PANTHER" id="PTHR43353">
    <property type="entry name" value="SUCCINATE-SEMIALDEHYDE DEHYDROGENASE, MITOCHONDRIAL"/>
    <property type="match status" value="1"/>
</dbReference>
<dbReference type="RefSeq" id="WP_168884136.1">
    <property type="nucleotide sequence ID" value="NZ_JABAIL010000006.1"/>
</dbReference>
<comment type="similarity">
    <text evidence="1 4">Belongs to the aldehyde dehydrogenase family.</text>
</comment>
<evidence type="ECO:0000256" key="1">
    <source>
        <dbReference type="ARBA" id="ARBA00009986"/>
    </source>
</evidence>
<dbReference type="AlphaFoldDB" id="A0A7X8XXV0"/>
<evidence type="ECO:0000259" key="5">
    <source>
        <dbReference type="Pfam" id="PF00171"/>
    </source>
</evidence>
<keyword evidence="2 4" id="KW-0560">Oxidoreductase</keyword>
<dbReference type="Proteomes" id="UP000585050">
    <property type="component" value="Unassembled WGS sequence"/>
</dbReference>
<sequence length="487" mass="54034">MQSTIEKKQLKFGHKRLYINGELIEGKTGEVADAISPINNQAVATLSQATLEDTEYALESAQAGFKVWSKLPVEERVAWMIKLRQQLLDNADRLRTAVCHEMGKTWAASEEDITSITDALAFYAKAIQEKQNFEIEDRQGTHTHRMIYQPLGVVTAFLAWNFPLLNLGFKLGPALAAGCSIIIKASESSSISASIIAELAHEINFPKGVITVLHGNRKNVGIPLCESTIPQLITMIGSTFTAQKLIEQSVKTSIKRYSMECGGNAPFILFKDGNMQDALDITQAIKFGGNAGQVCVAPNRFFIQSDVYEDFKDQLVKRALQTKVGYYVEEEVDMGPVANKAQLKSVQQFVENCVRDGGEILTGGKTLDKEGCYYAPTVIELKDRNAEILQHEVFGPVCVIMKFDTKEEVMKLANDSTAGLASYIFTENEELLEEFAINLEFGEVQQNGVKYDINLPHLGVKNSGISMDCSEYALDDYLILKRISKKI</sequence>
<dbReference type="SUPFAM" id="SSF53720">
    <property type="entry name" value="ALDH-like"/>
    <property type="match status" value="1"/>
</dbReference>
<dbReference type="GO" id="GO:0004777">
    <property type="term" value="F:succinate-semialdehyde dehydrogenase (NAD+) activity"/>
    <property type="evidence" value="ECO:0007669"/>
    <property type="project" value="TreeGrafter"/>
</dbReference>
<feature type="active site" evidence="3">
    <location>
        <position position="260"/>
    </location>
</feature>
<gene>
    <name evidence="6" type="ORF">HGP29_19670</name>
</gene>
<evidence type="ECO:0000256" key="3">
    <source>
        <dbReference type="PROSITE-ProRule" id="PRU10007"/>
    </source>
</evidence>